<name>A0A3A4JQE7_9NOCA</name>
<reference evidence="2 3" key="1">
    <citation type="submission" date="2018-09" db="EMBL/GenBank/DDBJ databases">
        <title>YIM PH21274 draft genome.</title>
        <authorList>
            <person name="Miao C."/>
        </authorList>
    </citation>
    <scope>NUCLEOTIDE SEQUENCE [LARGE SCALE GENOMIC DNA]</scope>
    <source>
        <strain evidence="2 3">YIM PH 21724</strain>
    </source>
</reference>
<evidence type="ECO:0000259" key="1">
    <source>
        <dbReference type="Pfam" id="PF22483"/>
    </source>
</evidence>
<protein>
    <submittedName>
        <fullName evidence="2">IS21 family transposase</fullName>
    </submittedName>
</protein>
<dbReference type="OrthoDB" id="2065409at2"/>
<gene>
    <name evidence="2" type="ORF">D5S18_24855</name>
</gene>
<comment type="caution">
    <text evidence="2">The sequence shown here is derived from an EMBL/GenBank/DDBJ whole genome shotgun (WGS) entry which is preliminary data.</text>
</comment>
<dbReference type="NCBIfam" id="NF033546">
    <property type="entry name" value="transpos_IS21"/>
    <property type="match status" value="1"/>
</dbReference>
<dbReference type="Proteomes" id="UP000266677">
    <property type="component" value="Unassembled WGS sequence"/>
</dbReference>
<keyword evidence="3" id="KW-1185">Reference proteome</keyword>
<evidence type="ECO:0000313" key="2">
    <source>
        <dbReference type="EMBL" id="RJO71467.1"/>
    </source>
</evidence>
<evidence type="ECO:0000313" key="3">
    <source>
        <dbReference type="Proteomes" id="UP000266677"/>
    </source>
</evidence>
<feature type="domain" description="Transposase for insertion sequence element IS21-like C-terminal" evidence="1">
    <location>
        <begin position="313"/>
        <end position="382"/>
    </location>
</feature>
<dbReference type="AlphaFoldDB" id="A0A3A4JQE7"/>
<dbReference type="EMBL" id="QZFU01000033">
    <property type="protein sequence ID" value="RJO71467.1"/>
    <property type="molecule type" value="Genomic_DNA"/>
</dbReference>
<dbReference type="PANTHER" id="PTHR35004">
    <property type="entry name" value="TRANSPOSASE RV3428C-RELATED"/>
    <property type="match status" value="1"/>
</dbReference>
<sequence length="537" mass="60130">MVSRAEVFAAIRRDLRDGLSNRAIQRRHGVNYRTVREAAGSAWPAQRKQYPARGSKLDPFKPVIDAILIADLDAPRKQRHTLVRIYRRLIDEHHMSDVSYPVVGRYVRERRPRILQESGKAPSKVFIAQTHRPGEEAEVDFGDITIRLRGELVTCYLFCFRMSFSGKAIHRASLSAGQEAFFEGHLHALQSLGGVPTGKVRYDNLRSAVAQVLGFTRARVEAERWTVFRSHLGLEPFYCQPGIEGAHEKGGVEGQIGWFRRNHLVPVPEVDSIAQLNALIDAWDAADDGRRIGSRARTIGEMFAAEQPLLAPLPSEPFETGRWFSVRVDRYSQISVRTNKYSVPVRYIGRQVRVLLHASELVVYDERTEIARHERLLAKCGTRLELDHYLEGLLRKPGALPGATALEQARATGKFTPIHESWWAAARKAHGDSHGTRALIEVLLLQRHLPHDLLVDALAAALQSGALTADAVALEARKISESQPVPETVTDLDAQIDPIPSLTARRLAHLPADRRPLPSVAHYDQLLRLPRAQKGIS</sequence>
<dbReference type="InterPro" id="IPR054353">
    <property type="entry name" value="IstA-like_C"/>
</dbReference>
<organism evidence="2 3">
    <name type="scientific">Nocardia panacis</name>
    <dbReference type="NCBI Taxonomy" id="2340916"/>
    <lineage>
        <taxon>Bacteria</taxon>
        <taxon>Bacillati</taxon>
        <taxon>Actinomycetota</taxon>
        <taxon>Actinomycetes</taxon>
        <taxon>Mycobacteriales</taxon>
        <taxon>Nocardiaceae</taxon>
        <taxon>Nocardia</taxon>
    </lineage>
</organism>
<proteinExistence type="predicted"/>
<dbReference type="Pfam" id="PF22483">
    <property type="entry name" value="Mu-transpos_C_2"/>
    <property type="match status" value="1"/>
</dbReference>
<accession>A0A3A4JQE7</accession>